<evidence type="ECO:0000313" key="7">
    <source>
        <dbReference type="EMBL" id="PZO34938.1"/>
    </source>
</evidence>
<keyword evidence="4 6" id="KW-1133">Transmembrane helix</keyword>
<dbReference type="EMBL" id="QBMN01000189">
    <property type="protein sequence ID" value="PZO34938.1"/>
    <property type="molecule type" value="Genomic_DNA"/>
</dbReference>
<organism evidence="7 8">
    <name type="scientific">Shackletoniella antarctica</name>
    <dbReference type="NCBI Taxonomy" id="268115"/>
    <lineage>
        <taxon>Bacteria</taxon>
        <taxon>Bacillati</taxon>
        <taxon>Cyanobacteriota</taxon>
        <taxon>Cyanophyceae</taxon>
        <taxon>Oculatellales</taxon>
        <taxon>Oculatellaceae</taxon>
        <taxon>Shackletoniella</taxon>
    </lineage>
</organism>
<dbReference type="GO" id="GO:0046873">
    <property type="term" value="F:metal ion transmembrane transporter activity"/>
    <property type="evidence" value="ECO:0007669"/>
    <property type="project" value="InterPro"/>
</dbReference>
<feature type="transmembrane region" description="Helical" evidence="6">
    <location>
        <begin position="64"/>
        <end position="87"/>
    </location>
</feature>
<comment type="caution">
    <text evidence="6">Lacks conserved residue(s) required for the propagation of feature annotation.</text>
</comment>
<sequence length="118" mass="12355">MLIVSISSPAPESVTSKVSPPAASRAAFWRVFGSTFVTIFLAELGDKTQVTTLLMSAQSQAPWIVFLGAGTALVTTSLIGVLLGQWLARRVAPATLDTAAGAMLLGITVCLLWDIAHL</sequence>
<evidence type="ECO:0000256" key="4">
    <source>
        <dbReference type="ARBA" id="ARBA00022989"/>
    </source>
</evidence>
<keyword evidence="5 6" id="KW-0472">Membrane</keyword>
<dbReference type="PANTHER" id="PTHR12608:SF1">
    <property type="entry name" value="TRANSMEMBRANE PROTEIN 165"/>
    <property type="match status" value="1"/>
</dbReference>
<reference evidence="7 8" key="2">
    <citation type="submission" date="2018-06" db="EMBL/GenBank/DDBJ databases">
        <title>Metagenomic assembly of (sub)arctic Cyanobacteria and their associated microbiome from non-axenic cultures.</title>
        <authorList>
            <person name="Baurain D."/>
        </authorList>
    </citation>
    <scope>NUCLEOTIDE SEQUENCE [LARGE SCALE GENOMIC DNA]</scope>
    <source>
        <strain evidence="7">ULC041bin1</strain>
    </source>
</reference>
<dbReference type="PANTHER" id="PTHR12608">
    <property type="entry name" value="TRANSMEMBRANE PROTEIN HTP-1 RELATED"/>
    <property type="match status" value="1"/>
</dbReference>
<proteinExistence type="inferred from homology"/>
<name>A0A2W4XU89_9CYAN</name>
<evidence type="ECO:0000256" key="3">
    <source>
        <dbReference type="ARBA" id="ARBA00022692"/>
    </source>
</evidence>
<dbReference type="Pfam" id="PF01169">
    <property type="entry name" value="GDT1"/>
    <property type="match status" value="1"/>
</dbReference>
<reference evidence="8" key="1">
    <citation type="submission" date="2018-04" db="EMBL/GenBank/DDBJ databases">
        <authorList>
            <person name="Cornet L."/>
        </authorList>
    </citation>
    <scope>NUCLEOTIDE SEQUENCE [LARGE SCALE GENOMIC DNA]</scope>
</reference>
<feature type="transmembrane region" description="Helical" evidence="6">
    <location>
        <begin position="99"/>
        <end position="116"/>
    </location>
</feature>
<dbReference type="InterPro" id="IPR001727">
    <property type="entry name" value="GDT1-like"/>
</dbReference>
<gene>
    <name evidence="7" type="ORF">DCF17_19710</name>
</gene>
<accession>A0A2W4XU89</accession>
<evidence type="ECO:0000256" key="1">
    <source>
        <dbReference type="ARBA" id="ARBA00004141"/>
    </source>
</evidence>
<evidence type="ECO:0000256" key="2">
    <source>
        <dbReference type="ARBA" id="ARBA00009190"/>
    </source>
</evidence>
<dbReference type="Proteomes" id="UP000249081">
    <property type="component" value="Unassembled WGS sequence"/>
</dbReference>
<evidence type="ECO:0000313" key="8">
    <source>
        <dbReference type="Proteomes" id="UP000249081"/>
    </source>
</evidence>
<comment type="similarity">
    <text evidence="2 6">Belongs to the GDT1 family.</text>
</comment>
<dbReference type="AlphaFoldDB" id="A0A2W4XU89"/>
<protein>
    <recommendedName>
        <fullName evidence="6">GDT1 family protein</fullName>
    </recommendedName>
</protein>
<evidence type="ECO:0000256" key="5">
    <source>
        <dbReference type="ARBA" id="ARBA00023136"/>
    </source>
</evidence>
<keyword evidence="3 6" id="KW-0812">Transmembrane</keyword>
<feature type="transmembrane region" description="Helical" evidence="6">
    <location>
        <begin position="27"/>
        <end position="44"/>
    </location>
</feature>
<comment type="caution">
    <text evidence="7">The sequence shown here is derived from an EMBL/GenBank/DDBJ whole genome shotgun (WGS) entry which is preliminary data.</text>
</comment>
<dbReference type="GO" id="GO:0016020">
    <property type="term" value="C:membrane"/>
    <property type="evidence" value="ECO:0007669"/>
    <property type="project" value="UniProtKB-SubCell"/>
</dbReference>
<comment type="subcellular location">
    <subcellularLocation>
        <location evidence="1 6">Membrane</location>
        <topology evidence="1 6">Multi-pass membrane protein</topology>
    </subcellularLocation>
</comment>
<evidence type="ECO:0000256" key="6">
    <source>
        <dbReference type="RuleBase" id="RU365102"/>
    </source>
</evidence>